<dbReference type="Pfam" id="PF23055">
    <property type="entry name" value="DUF7041"/>
    <property type="match status" value="1"/>
</dbReference>
<organism evidence="3 4">
    <name type="scientific">Caligus rogercresseyi</name>
    <name type="common">Sea louse</name>
    <dbReference type="NCBI Taxonomy" id="217165"/>
    <lineage>
        <taxon>Eukaryota</taxon>
        <taxon>Metazoa</taxon>
        <taxon>Ecdysozoa</taxon>
        <taxon>Arthropoda</taxon>
        <taxon>Crustacea</taxon>
        <taxon>Multicrustacea</taxon>
        <taxon>Hexanauplia</taxon>
        <taxon>Copepoda</taxon>
        <taxon>Siphonostomatoida</taxon>
        <taxon>Caligidae</taxon>
        <taxon>Caligus</taxon>
    </lineage>
</organism>
<dbReference type="PANTHER" id="PTHR33327">
    <property type="entry name" value="ENDONUCLEASE"/>
    <property type="match status" value="1"/>
</dbReference>
<keyword evidence="1" id="KW-0175">Coiled coil</keyword>
<evidence type="ECO:0000313" key="4">
    <source>
        <dbReference type="Proteomes" id="UP000595437"/>
    </source>
</evidence>
<dbReference type="InterPro" id="IPR055469">
    <property type="entry name" value="DUF7041"/>
</dbReference>
<dbReference type="AlphaFoldDB" id="A0A7T8GPI3"/>
<dbReference type="EMBL" id="CP045907">
    <property type="protein sequence ID" value="QQP35121.1"/>
    <property type="molecule type" value="Genomic_DNA"/>
</dbReference>
<keyword evidence="4" id="KW-1185">Reference proteome</keyword>
<name>A0A7T8GPI3_CALRO</name>
<evidence type="ECO:0000313" key="3">
    <source>
        <dbReference type="EMBL" id="QQP35121.1"/>
    </source>
</evidence>
<protein>
    <recommendedName>
        <fullName evidence="2">DUF7041 domain-containing protein</fullName>
    </recommendedName>
</protein>
<proteinExistence type="predicted"/>
<evidence type="ECO:0000256" key="1">
    <source>
        <dbReference type="SAM" id="Coils"/>
    </source>
</evidence>
<gene>
    <name evidence="3" type="ORF">FKW44_023258</name>
</gene>
<feature type="coiled-coil region" evidence="1">
    <location>
        <begin position="17"/>
        <end position="44"/>
    </location>
</feature>
<dbReference type="OrthoDB" id="6433758at2759"/>
<feature type="non-terminal residue" evidence="3">
    <location>
        <position position="1"/>
    </location>
</feature>
<reference evidence="4" key="1">
    <citation type="submission" date="2021-01" db="EMBL/GenBank/DDBJ databases">
        <title>Caligus Genome Assembly.</title>
        <authorList>
            <person name="Gallardo-Escarate C."/>
        </authorList>
    </citation>
    <scope>NUCLEOTIDE SEQUENCE [LARGE SCALE GENOMIC DNA]</scope>
</reference>
<sequence length="268" mass="30026">QYIGDPDKDYANRFSILKSVMTEMKNLQAQLAAANKELEALRAAPLVAAVQTPIPAAAAHLPPLTSLDMKDWFRQAEAQFAYKGITSERTKFYYVTSCWDSSIKRNLREEDKDPVDPEAYQTIKRVILTRCRPPAYARVQRFIESLETGFLDPITADAEFRVAFEDDKPEEALDNLRRFSIIQHAPPSAKALLQGSFSVPFDSFMDLATSLSLNPQVSINASSKSPKPDKKHLCFYHHRFGAKAQKCLTPDICKPLMASKNAIATGLQ</sequence>
<dbReference type="Proteomes" id="UP000595437">
    <property type="component" value="Chromosome 18"/>
</dbReference>
<evidence type="ECO:0000259" key="2">
    <source>
        <dbReference type="Pfam" id="PF23055"/>
    </source>
</evidence>
<accession>A0A7T8GPI3</accession>
<feature type="domain" description="DUF7041" evidence="2">
    <location>
        <begin position="70"/>
        <end position="143"/>
    </location>
</feature>
<dbReference type="PANTHER" id="PTHR33327:SF3">
    <property type="entry name" value="RNA-DIRECTED DNA POLYMERASE"/>
    <property type="match status" value="1"/>
</dbReference>